<dbReference type="RefSeq" id="WP_092752952.1">
    <property type="nucleotide sequence ID" value="NZ_FOCG01000001.1"/>
</dbReference>
<evidence type="ECO:0000313" key="4">
    <source>
        <dbReference type="Proteomes" id="UP000199158"/>
    </source>
</evidence>
<dbReference type="Pfam" id="PF02645">
    <property type="entry name" value="DegV"/>
    <property type="match status" value="1"/>
</dbReference>
<sequence>MENARDYIISTDTNSDLLFSFVDENNINLLALGYTLDGVTRFTDDRTIDQHDFYEQMRKGKMPTTMQVNPEQAEKAFKQIAAEGKDVLHIAFSSGLSGSYNSAEMGAKEAREQYPDAKIIVIDSLSASLGQGLMVYYAVKLKKEGKSIDEVTAWIQEHRQNFIHYFTVEDLNHLYRGGRVSKTTAVVGTMLGIKPVMHVDEQGHLVPMGKVRGRKQSLLELINRMGPKMEGFDNQVVFISHGDCLEEAHFCADEIKKKYKIKNFVFNYVAPSIGAHSGPGTIAIFFLGKTRHEGK</sequence>
<keyword evidence="2" id="KW-0446">Lipid-binding</keyword>
<dbReference type="Gene3D" id="3.40.50.10170">
    <property type="match status" value="1"/>
</dbReference>
<dbReference type="GO" id="GO:0008289">
    <property type="term" value="F:lipid binding"/>
    <property type="evidence" value="ECO:0007669"/>
    <property type="project" value="UniProtKB-KW"/>
</dbReference>
<dbReference type="InterPro" id="IPR043168">
    <property type="entry name" value="DegV_C"/>
</dbReference>
<reference evidence="3 4" key="1">
    <citation type="submission" date="2016-10" db="EMBL/GenBank/DDBJ databases">
        <authorList>
            <person name="de Groot N.N."/>
        </authorList>
    </citation>
    <scope>NUCLEOTIDE SEQUENCE [LARGE SCALE GENOMIC DNA]</scope>
    <source>
        <strain evidence="3 4">CGMCC 1.5070</strain>
    </source>
</reference>
<dbReference type="Proteomes" id="UP000199158">
    <property type="component" value="Unassembled WGS sequence"/>
</dbReference>
<dbReference type="OrthoDB" id="9780660at2"/>
<comment type="function">
    <text evidence="1">May bind long-chain fatty acids, such as palmitate, and may play a role in lipid transport or fatty acid metabolism.</text>
</comment>
<dbReference type="PANTHER" id="PTHR33434">
    <property type="entry name" value="DEGV DOMAIN-CONTAINING PROTEIN DR_1986-RELATED"/>
    <property type="match status" value="1"/>
</dbReference>
<organism evidence="3 4">
    <name type="scientific">Hydrogenoanaerobacterium saccharovorans</name>
    <dbReference type="NCBI Taxonomy" id="474960"/>
    <lineage>
        <taxon>Bacteria</taxon>
        <taxon>Bacillati</taxon>
        <taxon>Bacillota</taxon>
        <taxon>Clostridia</taxon>
        <taxon>Eubacteriales</taxon>
        <taxon>Oscillospiraceae</taxon>
        <taxon>Hydrogenoanaerobacterium</taxon>
    </lineage>
</organism>
<keyword evidence="4" id="KW-1185">Reference proteome</keyword>
<dbReference type="NCBIfam" id="TIGR00762">
    <property type="entry name" value="DegV"/>
    <property type="match status" value="1"/>
</dbReference>
<dbReference type="PANTHER" id="PTHR33434:SF3">
    <property type="entry name" value="DEGV DOMAIN-CONTAINING PROTEIN YITS"/>
    <property type="match status" value="1"/>
</dbReference>
<gene>
    <name evidence="3" type="ORF">SAMN05216180_1376</name>
</gene>
<evidence type="ECO:0000256" key="1">
    <source>
        <dbReference type="ARBA" id="ARBA00003238"/>
    </source>
</evidence>
<accession>A0A1H8AK11</accession>
<dbReference type="EMBL" id="FOCG01000001">
    <property type="protein sequence ID" value="SEM70826.1"/>
    <property type="molecule type" value="Genomic_DNA"/>
</dbReference>
<proteinExistence type="predicted"/>
<evidence type="ECO:0000256" key="2">
    <source>
        <dbReference type="ARBA" id="ARBA00023121"/>
    </source>
</evidence>
<dbReference type="STRING" id="474960.SAMN05216180_1376"/>
<protein>
    <submittedName>
        <fullName evidence="3">EDD domain protein, DegV family</fullName>
    </submittedName>
</protein>
<dbReference type="InterPro" id="IPR050270">
    <property type="entry name" value="DegV_domain_contain"/>
</dbReference>
<name>A0A1H8AK11_9FIRM</name>
<evidence type="ECO:0000313" key="3">
    <source>
        <dbReference type="EMBL" id="SEM70826.1"/>
    </source>
</evidence>
<dbReference type="AlphaFoldDB" id="A0A1H8AK11"/>
<dbReference type="InterPro" id="IPR003797">
    <property type="entry name" value="DegV"/>
</dbReference>
<dbReference type="Gene3D" id="3.30.1180.10">
    <property type="match status" value="1"/>
</dbReference>
<dbReference type="SUPFAM" id="SSF82549">
    <property type="entry name" value="DAK1/DegV-like"/>
    <property type="match status" value="1"/>
</dbReference>
<dbReference type="PROSITE" id="PS51482">
    <property type="entry name" value="DEGV"/>
    <property type="match status" value="1"/>
</dbReference>